<reference evidence="2 5" key="3">
    <citation type="submission" date="2018-07" db="EMBL/GenBank/DDBJ databases">
        <title>Leeuwenhoekiella genomics.</title>
        <authorList>
            <person name="Tahon G."/>
            <person name="Willems A."/>
        </authorList>
    </citation>
    <scope>NUCLEOTIDE SEQUENCE [LARGE SCALE GENOMIC DNA]</scope>
    <source>
        <strain evidence="2 5">LMG 24856</strain>
    </source>
</reference>
<dbReference type="STRING" id="573501.SAMN04487999_0827"/>
<keyword evidence="1" id="KW-0732">Signal</keyword>
<gene>
    <name evidence="2" type="ORF">DSM01_119</name>
    <name evidence="3" type="ORF">SAMN04487999_0827</name>
</gene>
<organism evidence="3 4">
    <name type="scientific">Leeuwenhoekiella palythoae</name>
    <dbReference type="NCBI Taxonomy" id="573501"/>
    <lineage>
        <taxon>Bacteria</taxon>
        <taxon>Pseudomonadati</taxon>
        <taxon>Bacteroidota</taxon>
        <taxon>Flavobacteriia</taxon>
        <taxon>Flavobacteriales</taxon>
        <taxon>Flavobacteriaceae</taxon>
        <taxon>Leeuwenhoekiella</taxon>
    </lineage>
</organism>
<feature type="chain" id="PRO_5012251802" description="Outer membrane protein beta-barrel domain-containing protein" evidence="1">
    <location>
        <begin position="21"/>
        <end position="219"/>
    </location>
</feature>
<accession>A0A1M5VN61</accession>
<dbReference type="AlphaFoldDB" id="A0A1M5VN61"/>
<dbReference type="Proteomes" id="UP000290037">
    <property type="component" value="Unassembled WGS sequence"/>
</dbReference>
<keyword evidence="5" id="KW-1185">Reference proteome</keyword>
<sequence length="219" mass="25507">MFKQKYVIIICCVFCFSAYAQDISPSVFAKLNGFRNKSFKENGFYDIQLGFVLFSDFWIAPKLAFKHNIGALNDASVFTETTEEQLRTNYTGNLVSVGTKIRLSKPEDVWLFFWPEYSFGNFKYTSSYFKTENNPARLQLQESVNYKNQQDYFDFALGLEGYLDFDQRFLISAYLVYTTLDLRQDFDQLSFTQTGRRPIPEKNSSLGIGVSLEYHFSKK</sequence>
<evidence type="ECO:0000256" key="1">
    <source>
        <dbReference type="SAM" id="SignalP"/>
    </source>
</evidence>
<dbReference type="RefSeq" id="WP_072980723.1">
    <property type="nucleotide sequence ID" value="NZ_FQXT01000002.1"/>
</dbReference>
<dbReference type="EMBL" id="QOVN01000001">
    <property type="protein sequence ID" value="RXG30983.1"/>
    <property type="molecule type" value="Genomic_DNA"/>
</dbReference>
<evidence type="ECO:0000313" key="5">
    <source>
        <dbReference type="Proteomes" id="UP000290037"/>
    </source>
</evidence>
<evidence type="ECO:0000313" key="4">
    <source>
        <dbReference type="Proteomes" id="UP000184240"/>
    </source>
</evidence>
<evidence type="ECO:0000313" key="3">
    <source>
        <dbReference type="EMBL" id="SHH76679.1"/>
    </source>
</evidence>
<proteinExistence type="predicted"/>
<dbReference type="EMBL" id="FQXT01000002">
    <property type="protein sequence ID" value="SHH76679.1"/>
    <property type="molecule type" value="Genomic_DNA"/>
</dbReference>
<dbReference type="OrthoDB" id="1445341at2"/>
<evidence type="ECO:0000313" key="2">
    <source>
        <dbReference type="EMBL" id="RXG30983.1"/>
    </source>
</evidence>
<feature type="signal peptide" evidence="1">
    <location>
        <begin position="1"/>
        <end position="20"/>
    </location>
</feature>
<reference evidence="3" key="2">
    <citation type="submission" date="2016-11" db="EMBL/GenBank/DDBJ databases">
        <authorList>
            <person name="Jaros S."/>
            <person name="Januszkiewicz K."/>
            <person name="Wedrychowicz H."/>
        </authorList>
    </citation>
    <scope>NUCLEOTIDE SEQUENCE [LARGE SCALE GENOMIC DNA]</scope>
    <source>
        <strain evidence="3">DSM 19859</strain>
    </source>
</reference>
<name>A0A1M5VN61_9FLAO</name>
<reference evidence="4" key="1">
    <citation type="submission" date="2016-11" db="EMBL/GenBank/DDBJ databases">
        <authorList>
            <person name="Varghese N."/>
            <person name="Submissions S."/>
        </authorList>
    </citation>
    <scope>NUCLEOTIDE SEQUENCE [LARGE SCALE GENOMIC DNA]</scope>
    <source>
        <strain evidence="4">DSM 19859</strain>
    </source>
</reference>
<protein>
    <recommendedName>
        <fullName evidence="6">Outer membrane protein beta-barrel domain-containing protein</fullName>
    </recommendedName>
</protein>
<evidence type="ECO:0008006" key="6">
    <source>
        <dbReference type="Google" id="ProtNLM"/>
    </source>
</evidence>
<dbReference type="Proteomes" id="UP000184240">
    <property type="component" value="Unassembled WGS sequence"/>
</dbReference>